<dbReference type="EMBL" id="PHGZ01000021">
    <property type="protein sequence ID" value="PJG82373.1"/>
    <property type="molecule type" value="Genomic_DNA"/>
</dbReference>
<protein>
    <submittedName>
        <fullName evidence="1">Uncharacterized protein</fullName>
    </submittedName>
</protein>
<sequence>MEIINTSRFRLIYLDEDIIIFSPKEKFNELDLNQSIIINHTENTWEKNRDKNEISKNTKQGKIIEEFFADLIDYKNSISNNIKLEYITYDQIRQDEFKKHAPFDGLLFRQGNPYIKEVIDKINEYISTNKYGKLNGRVINFCTKHKVYLIEIKSSKIPDKIYNEAKKNYSKHLNNTTFQRDIISSLKKLDLFKYPVFTRNNGSIIHDTKSYLQWVKDNISFMKGKNDKEILDYEISESLNLYTRIFIDDKKIDKNNGKPIFIGYFLGYVLGYEFYQPLTIMNFSSDKSKDAIYATYPISKSRNFESLFNDDRLW</sequence>
<reference evidence="1 2" key="1">
    <citation type="submission" date="2017-11" db="EMBL/GenBank/DDBJ databases">
        <title>Reclassification of Bisgaard taxon 5 as Caviibacterium pharyngocola gen. nov., sp. nov.</title>
        <authorList>
            <person name="Christensen H."/>
        </authorList>
    </citation>
    <scope>NUCLEOTIDE SEQUENCE [LARGE SCALE GENOMIC DNA]</scope>
    <source>
        <strain evidence="1 2">7_3</strain>
    </source>
</reference>
<dbReference type="AlphaFoldDB" id="A0A2M8RU10"/>
<evidence type="ECO:0000313" key="1">
    <source>
        <dbReference type="EMBL" id="PJG82373.1"/>
    </source>
</evidence>
<evidence type="ECO:0000313" key="2">
    <source>
        <dbReference type="Proteomes" id="UP000230282"/>
    </source>
</evidence>
<accession>A0A2M8RU10</accession>
<dbReference type="RefSeq" id="WP_100297311.1">
    <property type="nucleotide sequence ID" value="NZ_PHGZ01000021.1"/>
</dbReference>
<proteinExistence type="predicted"/>
<gene>
    <name evidence="1" type="ORF">CVP04_09690</name>
</gene>
<organism evidence="1 2">
    <name type="scientific">Caviibacterium pharyngocola</name>
    <dbReference type="NCBI Taxonomy" id="28159"/>
    <lineage>
        <taxon>Bacteria</taxon>
        <taxon>Pseudomonadati</taxon>
        <taxon>Pseudomonadota</taxon>
        <taxon>Gammaproteobacteria</taxon>
        <taxon>Pasteurellales</taxon>
        <taxon>Pasteurellaceae</taxon>
        <taxon>Caviibacterium</taxon>
    </lineage>
</organism>
<comment type="caution">
    <text evidence="1">The sequence shown here is derived from an EMBL/GenBank/DDBJ whole genome shotgun (WGS) entry which is preliminary data.</text>
</comment>
<keyword evidence="2" id="KW-1185">Reference proteome</keyword>
<dbReference type="Proteomes" id="UP000230282">
    <property type="component" value="Unassembled WGS sequence"/>
</dbReference>
<name>A0A2M8RU10_9PAST</name>
<dbReference type="OrthoDB" id="9553548at2"/>